<evidence type="ECO:0000313" key="2">
    <source>
        <dbReference type="EMBL" id="RFT68917.1"/>
    </source>
</evidence>
<accession>A0ABX9L1T6</accession>
<gene>
    <name evidence="2" type="ORF">D0U04_01675</name>
</gene>
<reference evidence="2 3" key="1">
    <citation type="submission" date="2018-08" db="EMBL/GenBank/DDBJ databases">
        <title>Bacillus clarus sp. nov. strain PS00077A.</title>
        <authorList>
            <person name="Mendez Acevedo M."/>
            <person name="Carroll L."/>
            <person name="Mukherjee M."/>
            <person name="Wiedmann M."/>
            <person name="Kovac J."/>
        </authorList>
    </citation>
    <scope>NUCLEOTIDE SEQUENCE [LARGE SCALE GENOMIC DNA]</scope>
    <source>
        <strain evidence="2 3">PS00077A</strain>
    </source>
</reference>
<keyword evidence="3" id="KW-1185">Reference proteome</keyword>
<comment type="caution">
    <text evidence="2">The sequence shown here is derived from an EMBL/GenBank/DDBJ whole genome shotgun (WGS) entry which is preliminary data.</text>
</comment>
<evidence type="ECO:0000256" key="1">
    <source>
        <dbReference type="SAM" id="Phobius"/>
    </source>
</evidence>
<keyword evidence="1" id="KW-0812">Transmembrane</keyword>
<sequence length="83" mass="9885">MKDGYRPLFLKSGEMKLFHNLGWYRDFFVPAYTAGAFFIFYNCVSYHPLFCATFISQARVVPRFFSSLHIYMQGRFFIPIFSK</sequence>
<name>A0ABX9L1T6_9BACI</name>
<protein>
    <submittedName>
        <fullName evidence="2">Uncharacterized protein</fullName>
    </submittedName>
</protein>
<dbReference type="Proteomes" id="UP000264294">
    <property type="component" value="Unassembled WGS sequence"/>
</dbReference>
<keyword evidence="1" id="KW-0472">Membrane</keyword>
<evidence type="ECO:0000313" key="3">
    <source>
        <dbReference type="Proteomes" id="UP000264294"/>
    </source>
</evidence>
<feature type="transmembrane region" description="Helical" evidence="1">
    <location>
        <begin position="21"/>
        <end position="41"/>
    </location>
</feature>
<proteinExistence type="predicted"/>
<dbReference type="EMBL" id="QVOD01000001">
    <property type="protein sequence ID" value="RFT68917.1"/>
    <property type="molecule type" value="Genomic_DNA"/>
</dbReference>
<organism evidence="2 3">
    <name type="scientific">Bacillus clarus</name>
    <dbReference type="NCBI Taxonomy" id="2338372"/>
    <lineage>
        <taxon>Bacteria</taxon>
        <taxon>Bacillati</taxon>
        <taxon>Bacillota</taxon>
        <taxon>Bacilli</taxon>
        <taxon>Bacillales</taxon>
        <taxon>Bacillaceae</taxon>
        <taxon>Bacillus</taxon>
        <taxon>Bacillus cereus group</taxon>
    </lineage>
</organism>
<keyword evidence="1" id="KW-1133">Transmembrane helix</keyword>